<keyword evidence="3" id="KW-1185">Reference proteome</keyword>
<feature type="region of interest" description="Disordered" evidence="1">
    <location>
        <begin position="139"/>
        <end position="187"/>
    </location>
</feature>
<organism evidence="2 3">
    <name type="scientific">Paracoccus nototheniae</name>
    <dbReference type="NCBI Taxonomy" id="2489002"/>
    <lineage>
        <taxon>Bacteria</taxon>
        <taxon>Pseudomonadati</taxon>
        <taxon>Pseudomonadota</taxon>
        <taxon>Alphaproteobacteria</taxon>
        <taxon>Rhodobacterales</taxon>
        <taxon>Paracoccaceae</taxon>
        <taxon>Paracoccus</taxon>
    </lineage>
</organism>
<dbReference type="RefSeq" id="WP_131574321.1">
    <property type="nucleotide sequence ID" value="NZ_CBCSAJ010000022.1"/>
</dbReference>
<proteinExistence type="predicted"/>
<feature type="region of interest" description="Disordered" evidence="1">
    <location>
        <begin position="1"/>
        <end position="47"/>
    </location>
</feature>
<evidence type="ECO:0000313" key="3">
    <source>
        <dbReference type="Proteomes" id="UP001597302"/>
    </source>
</evidence>
<reference evidence="3" key="1">
    <citation type="journal article" date="2019" name="Int. J. Syst. Evol. Microbiol.">
        <title>The Global Catalogue of Microorganisms (GCM) 10K type strain sequencing project: providing services to taxonomists for standard genome sequencing and annotation.</title>
        <authorList>
            <consortium name="The Broad Institute Genomics Platform"/>
            <consortium name="The Broad Institute Genome Sequencing Center for Infectious Disease"/>
            <person name="Wu L."/>
            <person name="Ma J."/>
        </authorList>
    </citation>
    <scope>NUCLEOTIDE SEQUENCE [LARGE SCALE GENOMIC DNA]</scope>
    <source>
        <strain evidence="3">CCM 8875</strain>
    </source>
</reference>
<feature type="compositionally biased region" description="Basic and acidic residues" evidence="1">
    <location>
        <begin position="156"/>
        <end position="173"/>
    </location>
</feature>
<sequence>MSQPAAFDAPSVATPPDSGTLADGLSPIDQGAGLNPSDIADSSHLLPDADPHLQAALSRQWQMAGAQDLRDRLGVALALDDPAILQADAAQLGSRVAQALSRLRAEAEGLALQSRELAQTLPTLTAERDGLLAQLAQTRAGQDRMRDALTSQRDAAQAERDRALAELTEARDRATRHRPNGTGRWPN</sequence>
<accession>A0ABW4DST9</accession>
<evidence type="ECO:0000313" key="2">
    <source>
        <dbReference type="EMBL" id="MFD1479941.1"/>
    </source>
</evidence>
<name>A0ABW4DST9_9RHOB</name>
<dbReference type="EMBL" id="JBHTOQ010000003">
    <property type="protein sequence ID" value="MFD1479941.1"/>
    <property type="molecule type" value="Genomic_DNA"/>
</dbReference>
<gene>
    <name evidence="2" type="ORF">ACFQ5P_01405</name>
</gene>
<evidence type="ECO:0000256" key="1">
    <source>
        <dbReference type="SAM" id="MobiDB-lite"/>
    </source>
</evidence>
<protein>
    <submittedName>
        <fullName evidence="2">Uncharacterized protein</fullName>
    </submittedName>
</protein>
<dbReference type="Proteomes" id="UP001597302">
    <property type="component" value="Unassembled WGS sequence"/>
</dbReference>
<comment type="caution">
    <text evidence="2">The sequence shown here is derived from an EMBL/GenBank/DDBJ whole genome shotgun (WGS) entry which is preliminary data.</text>
</comment>